<dbReference type="Proteomes" id="UP000249557">
    <property type="component" value="Unassembled WGS sequence"/>
</dbReference>
<dbReference type="AlphaFoldDB" id="A0A2W5A258"/>
<name>A0A2W5A258_9BACT</name>
<protein>
    <submittedName>
        <fullName evidence="1">Uncharacterized protein</fullName>
    </submittedName>
</protein>
<evidence type="ECO:0000313" key="1">
    <source>
        <dbReference type="EMBL" id="PZO87646.1"/>
    </source>
</evidence>
<accession>A0A2W5A258</accession>
<gene>
    <name evidence="1" type="ORF">DI626_03530</name>
</gene>
<evidence type="ECO:0000313" key="2">
    <source>
        <dbReference type="Proteomes" id="UP000249557"/>
    </source>
</evidence>
<organism evidence="1 2">
    <name type="scientific">Micavibrio aeruginosavorus</name>
    <dbReference type="NCBI Taxonomy" id="349221"/>
    <lineage>
        <taxon>Bacteria</taxon>
        <taxon>Pseudomonadati</taxon>
        <taxon>Bdellovibrionota</taxon>
        <taxon>Bdellovibrionia</taxon>
        <taxon>Bdellovibrionales</taxon>
        <taxon>Pseudobdellovibrionaceae</taxon>
        <taxon>Micavibrio</taxon>
    </lineage>
</organism>
<dbReference type="EMBL" id="QFNK01000048">
    <property type="protein sequence ID" value="PZO87646.1"/>
    <property type="molecule type" value="Genomic_DNA"/>
</dbReference>
<proteinExistence type="predicted"/>
<comment type="caution">
    <text evidence="1">The sequence shown here is derived from an EMBL/GenBank/DDBJ whole genome shotgun (WGS) entry which is preliminary data.</text>
</comment>
<reference evidence="1 2" key="1">
    <citation type="submission" date="2017-08" db="EMBL/GenBank/DDBJ databases">
        <title>Infants hospitalized years apart are colonized by the same room-sourced microbial strains.</title>
        <authorList>
            <person name="Brooks B."/>
            <person name="Olm M.R."/>
            <person name="Firek B.A."/>
            <person name="Baker R."/>
            <person name="Thomas B.C."/>
            <person name="Morowitz M.J."/>
            <person name="Banfield J.F."/>
        </authorList>
    </citation>
    <scope>NUCLEOTIDE SEQUENCE [LARGE SCALE GENOMIC DNA]</scope>
    <source>
        <strain evidence="1">S2_018_000_R2_104</strain>
    </source>
</reference>
<sequence length="183" mass="20427">MQEVLTRFGAMKKNPLLFVVLAFCFIVGPVFKSHAQEDEFGLPPAKKEAVCTQIGCRDGLSLTVDPTRRWKWGNYEFSFVMDNRSVTCRGELPLRPCEEGPTVKCKGEGVRVIESGCALPESQQGFSAIEFDGQPRRVIVRIVHNFKPLVTRSLIANYERVQPNGPMCGPVCHSASYDLFTAQ</sequence>